<dbReference type="InterPro" id="IPR036361">
    <property type="entry name" value="SAP_dom_sf"/>
</dbReference>
<dbReference type="Gene3D" id="1.10.720.30">
    <property type="entry name" value="SAP domain"/>
    <property type="match status" value="1"/>
</dbReference>
<feature type="domain" description="SAP" evidence="1">
    <location>
        <begin position="3"/>
        <end position="37"/>
    </location>
</feature>
<sequence length="283" mass="31799">MDYSEKKLVELRELCGARGISTIGAKSILIERLLQSDHENIKKENREVDLVVTSTIQPSESLQASEVGISQGSKLETMESISQESFSSSELSKMSIDLDNSDVIKTESIKDFVEQQEYDLPATSSTSSVTTPTILQHATTSTTTDSVSVSTTPNVVPFETSCNQSISYENPSYIGDISSCEIDHELLARLMSERKQYDRNISLNGSRFYNRGTMTQNRLNHGVQYNFDLLVEIVQHSVVYNDGEIPYWLRDSYDATYGTSEWGEPDIVVNRGIAVDRIFWFDI</sequence>
<accession>A0A397VMP4</accession>
<dbReference type="PROSITE" id="PS50800">
    <property type="entry name" value="SAP"/>
    <property type="match status" value="1"/>
</dbReference>
<evidence type="ECO:0000313" key="2">
    <source>
        <dbReference type="EMBL" id="RIB21163.1"/>
    </source>
</evidence>
<gene>
    <name evidence="2" type="ORF">C2G38_2244124</name>
</gene>
<proteinExistence type="predicted"/>
<reference evidence="2 3" key="1">
    <citation type="submission" date="2018-06" db="EMBL/GenBank/DDBJ databases">
        <title>Comparative genomics reveals the genomic features of Rhizophagus irregularis, R. cerebriforme, R. diaphanum and Gigaspora rosea, and their symbiotic lifestyle signature.</title>
        <authorList>
            <person name="Morin E."/>
            <person name="San Clemente H."/>
            <person name="Chen E.C.H."/>
            <person name="De La Providencia I."/>
            <person name="Hainaut M."/>
            <person name="Kuo A."/>
            <person name="Kohler A."/>
            <person name="Murat C."/>
            <person name="Tang N."/>
            <person name="Roy S."/>
            <person name="Loubradou J."/>
            <person name="Henrissat B."/>
            <person name="Grigoriev I.V."/>
            <person name="Corradi N."/>
            <person name="Roux C."/>
            <person name="Martin F.M."/>
        </authorList>
    </citation>
    <scope>NUCLEOTIDE SEQUENCE [LARGE SCALE GENOMIC DNA]</scope>
    <source>
        <strain evidence="2 3">DAOM 194757</strain>
    </source>
</reference>
<protein>
    <recommendedName>
        <fullName evidence="1">SAP domain-containing protein</fullName>
    </recommendedName>
</protein>
<organism evidence="2 3">
    <name type="scientific">Gigaspora rosea</name>
    <dbReference type="NCBI Taxonomy" id="44941"/>
    <lineage>
        <taxon>Eukaryota</taxon>
        <taxon>Fungi</taxon>
        <taxon>Fungi incertae sedis</taxon>
        <taxon>Mucoromycota</taxon>
        <taxon>Glomeromycotina</taxon>
        <taxon>Glomeromycetes</taxon>
        <taxon>Diversisporales</taxon>
        <taxon>Gigasporaceae</taxon>
        <taxon>Gigaspora</taxon>
    </lineage>
</organism>
<dbReference type="AlphaFoldDB" id="A0A397VMP4"/>
<evidence type="ECO:0000313" key="3">
    <source>
        <dbReference type="Proteomes" id="UP000266673"/>
    </source>
</evidence>
<dbReference type="OrthoDB" id="2369451at2759"/>
<dbReference type="Proteomes" id="UP000266673">
    <property type="component" value="Unassembled WGS sequence"/>
</dbReference>
<dbReference type="InterPro" id="IPR003034">
    <property type="entry name" value="SAP_dom"/>
</dbReference>
<dbReference type="SUPFAM" id="SSF68906">
    <property type="entry name" value="SAP domain"/>
    <property type="match status" value="1"/>
</dbReference>
<name>A0A397VMP4_9GLOM</name>
<dbReference type="Pfam" id="PF02037">
    <property type="entry name" value="SAP"/>
    <property type="match status" value="1"/>
</dbReference>
<dbReference type="EMBL" id="QKWP01000377">
    <property type="protein sequence ID" value="RIB21163.1"/>
    <property type="molecule type" value="Genomic_DNA"/>
</dbReference>
<comment type="caution">
    <text evidence="2">The sequence shown here is derived from an EMBL/GenBank/DDBJ whole genome shotgun (WGS) entry which is preliminary data.</text>
</comment>
<keyword evidence="3" id="KW-1185">Reference proteome</keyword>
<evidence type="ECO:0000259" key="1">
    <source>
        <dbReference type="PROSITE" id="PS50800"/>
    </source>
</evidence>